<keyword evidence="2" id="KW-1185">Reference proteome</keyword>
<proteinExistence type="predicted"/>
<organism evidence="1 2">
    <name type="scientific">Populus alba</name>
    <name type="common">White poplar</name>
    <dbReference type="NCBI Taxonomy" id="43335"/>
    <lineage>
        <taxon>Eukaryota</taxon>
        <taxon>Viridiplantae</taxon>
        <taxon>Streptophyta</taxon>
        <taxon>Embryophyta</taxon>
        <taxon>Tracheophyta</taxon>
        <taxon>Spermatophyta</taxon>
        <taxon>Magnoliopsida</taxon>
        <taxon>eudicotyledons</taxon>
        <taxon>Gunneridae</taxon>
        <taxon>Pentapetalae</taxon>
        <taxon>rosids</taxon>
        <taxon>fabids</taxon>
        <taxon>Malpighiales</taxon>
        <taxon>Salicaceae</taxon>
        <taxon>Saliceae</taxon>
        <taxon>Populus</taxon>
    </lineage>
</organism>
<protein>
    <submittedName>
        <fullName evidence="1">Uncharacterized protein</fullName>
    </submittedName>
</protein>
<dbReference type="EMBL" id="RCHU02000017">
    <property type="protein sequence ID" value="KAL3567800.1"/>
    <property type="molecule type" value="Genomic_DNA"/>
</dbReference>
<reference evidence="1 2" key="1">
    <citation type="journal article" date="2024" name="Plant Biotechnol. J.">
        <title>Genome and CRISPR/Cas9 system of a widespread forest tree (Populus alba) in the world.</title>
        <authorList>
            <person name="Liu Y.J."/>
            <person name="Jiang P.F."/>
            <person name="Han X.M."/>
            <person name="Li X.Y."/>
            <person name="Wang H.M."/>
            <person name="Wang Y.J."/>
            <person name="Wang X.X."/>
            <person name="Zeng Q.Y."/>
        </authorList>
    </citation>
    <scope>NUCLEOTIDE SEQUENCE [LARGE SCALE GENOMIC DNA]</scope>
    <source>
        <strain evidence="2">cv. PAL-ZL1</strain>
    </source>
</reference>
<sequence length="109" mass="11622">MAKNKRKVKTSTKHGKGILHSSVPDDHDHDRSYVLALQAPKSAPLASSSLHVLSLMPPPSICDVDPVVPSPILEVVSGLLEAVPNPLEVVTIEDCSDDDPLVAALLEEE</sequence>
<name>A0ACC4ANQ6_POPAL</name>
<accession>A0ACC4ANQ6</accession>
<comment type="caution">
    <text evidence="1">The sequence shown here is derived from an EMBL/GenBank/DDBJ whole genome shotgun (WGS) entry which is preliminary data.</text>
</comment>
<evidence type="ECO:0000313" key="1">
    <source>
        <dbReference type="EMBL" id="KAL3567800.1"/>
    </source>
</evidence>
<evidence type="ECO:0000313" key="2">
    <source>
        <dbReference type="Proteomes" id="UP000309997"/>
    </source>
</evidence>
<dbReference type="Proteomes" id="UP000309997">
    <property type="component" value="Unassembled WGS sequence"/>
</dbReference>
<gene>
    <name evidence="1" type="ORF">D5086_030451</name>
</gene>